<evidence type="ECO:0000313" key="9">
    <source>
        <dbReference type="EMBL" id="SHN71319.1"/>
    </source>
</evidence>
<dbReference type="GO" id="GO:0000155">
    <property type="term" value="F:phosphorelay sensor kinase activity"/>
    <property type="evidence" value="ECO:0007669"/>
    <property type="project" value="InterPro"/>
</dbReference>
<dbReference type="InterPro" id="IPR003594">
    <property type="entry name" value="HATPase_dom"/>
</dbReference>
<reference evidence="9 10" key="1">
    <citation type="submission" date="2016-12" db="EMBL/GenBank/DDBJ databases">
        <authorList>
            <person name="Song W.-J."/>
            <person name="Kurnit D.M."/>
        </authorList>
    </citation>
    <scope>NUCLEOTIDE SEQUENCE [LARGE SCALE GENOMIC DNA]</scope>
    <source>
        <strain evidence="9 10">CGMCC 1.10808</strain>
    </source>
</reference>
<dbReference type="SUPFAM" id="SSF55785">
    <property type="entry name" value="PYP-like sensor domain (PAS domain)"/>
    <property type="match status" value="2"/>
</dbReference>
<dbReference type="CDD" id="cd00156">
    <property type="entry name" value="REC"/>
    <property type="match status" value="1"/>
</dbReference>
<feature type="coiled-coil region" evidence="4">
    <location>
        <begin position="187"/>
        <end position="221"/>
    </location>
</feature>
<dbReference type="InterPro" id="IPR000700">
    <property type="entry name" value="PAS-assoc_C"/>
</dbReference>
<dbReference type="InterPro" id="IPR036890">
    <property type="entry name" value="HATPase_C_sf"/>
</dbReference>
<dbReference type="InterPro" id="IPR013656">
    <property type="entry name" value="PAS_4"/>
</dbReference>
<evidence type="ECO:0000259" key="8">
    <source>
        <dbReference type="PROSITE" id="PS50113"/>
    </source>
</evidence>
<evidence type="ECO:0000259" key="6">
    <source>
        <dbReference type="PROSITE" id="PS50109"/>
    </source>
</evidence>
<dbReference type="Pfam" id="PF12860">
    <property type="entry name" value="PAS_7"/>
    <property type="match status" value="1"/>
</dbReference>
<dbReference type="SUPFAM" id="SSF52172">
    <property type="entry name" value="CheY-like"/>
    <property type="match status" value="1"/>
</dbReference>
<dbReference type="Gene3D" id="3.30.565.10">
    <property type="entry name" value="Histidine kinase-like ATPase, C-terminal domain"/>
    <property type="match status" value="1"/>
</dbReference>
<dbReference type="PRINTS" id="PR00344">
    <property type="entry name" value="BCTRLSENSOR"/>
</dbReference>
<dbReference type="NCBIfam" id="TIGR00229">
    <property type="entry name" value="sensory_box"/>
    <property type="match status" value="1"/>
</dbReference>
<dbReference type="PROSITE" id="PS50109">
    <property type="entry name" value="HIS_KIN"/>
    <property type="match status" value="1"/>
</dbReference>
<dbReference type="InterPro" id="IPR000014">
    <property type="entry name" value="PAS"/>
</dbReference>
<feature type="compositionally biased region" description="Basic and acidic residues" evidence="5">
    <location>
        <begin position="24"/>
        <end position="35"/>
    </location>
</feature>
<feature type="domain" description="Histidine kinase" evidence="6">
    <location>
        <begin position="364"/>
        <end position="577"/>
    </location>
</feature>
<dbReference type="CDD" id="cd00130">
    <property type="entry name" value="PAS"/>
    <property type="match status" value="1"/>
</dbReference>
<dbReference type="PROSITE" id="PS50110">
    <property type="entry name" value="RESPONSE_REGULATORY"/>
    <property type="match status" value="1"/>
</dbReference>
<dbReference type="SMART" id="SM00448">
    <property type="entry name" value="REC"/>
    <property type="match status" value="1"/>
</dbReference>
<accession>A0A1M7TKR3</accession>
<dbReference type="InterPro" id="IPR001789">
    <property type="entry name" value="Sig_transdc_resp-reg_receiver"/>
</dbReference>
<evidence type="ECO:0000256" key="1">
    <source>
        <dbReference type="ARBA" id="ARBA00000085"/>
    </source>
</evidence>
<dbReference type="OrthoDB" id="9796100at2"/>
<dbReference type="InterPro" id="IPR011006">
    <property type="entry name" value="CheY-like_superfamily"/>
</dbReference>
<dbReference type="EC" id="2.7.13.3" evidence="2"/>
<dbReference type="Pfam" id="PF00072">
    <property type="entry name" value="Response_reg"/>
    <property type="match status" value="1"/>
</dbReference>
<dbReference type="Gene3D" id="3.40.50.2300">
    <property type="match status" value="1"/>
</dbReference>
<dbReference type="PANTHER" id="PTHR43065">
    <property type="entry name" value="SENSOR HISTIDINE KINASE"/>
    <property type="match status" value="1"/>
</dbReference>
<keyword evidence="10" id="KW-1185">Reference proteome</keyword>
<dbReference type="Proteomes" id="UP000184066">
    <property type="component" value="Unassembled WGS sequence"/>
</dbReference>
<dbReference type="Gene3D" id="3.30.450.20">
    <property type="entry name" value="PAS domain"/>
    <property type="match status" value="2"/>
</dbReference>
<name>A0A1M7TKR3_9RHOB</name>
<dbReference type="Pfam" id="PF02518">
    <property type="entry name" value="HATPase_c"/>
    <property type="match status" value="1"/>
</dbReference>
<dbReference type="EMBL" id="FRDL01000007">
    <property type="protein sequence ID" value="SHN71319.1"/>
    <property type="molecule type" value="Genomic_DNA"/>
</dbReference>
<feature type="region of interest" description="Disordered" evidence="5">
    <location>
        <begin position="1"/>
        <end position="53"/>
    </location>
</feature>
<dbReference type="InterPro" id="IPR005467">
    <property type="entry name" value="His_kinase_dom"/>
</dbReference>
<dbReference type="AlphaFoldDB" id="A0A1M7TKR3"/>
<dbReference type="InterPro" id="IPR036097">
    <property type="entry name" value="HisK_dim/P_sf"/>
</dbReference>
<evidence type="ECO:0000256" key="2">
    <source>
        <dbReference type="ARBA" id="ARBA00012438"/>
    </source>
</evidence>
<feature type="domain" description="PAC" evidence="8">
    <location>
        <begin position="299"/>
        <end position="351"/>
    </location>
</feature>
<evidence type="ECO:0000259" key="7">
    <source>
        <dbReference type="PROSITE" id="PS50110"/>
    </source>
</evidence>
<dbReference type="Gene3D" id="1.10.287.130">
    <property type="match status" value="1"/>
</dbReference>
<evidence type="ECO:0000256" key="4">
    <source>
        <dbReference type="SAM" id="Coils"/>
    </source>
</evidence>
<gene>
    <name evidence="9" type="ORF">SAMN05216200_107137</name>
</gene>
<dbReference type="PANTHER" id="PTHR43065:SF42">
    <property type="entry name" value="TWO-COMPONENT SENSOR PPRA"/>
    <property type="match status" value="1"/>
</dbReference>
<feature type="domain" description="Response regulatory" evidence="7">
    <location>
        <begin position="597"/>
        <end position="712"/>
    </location>
</feature>
<dbReference type="SUPFAM" id="SSF47384">
    <property type="entry name" value="Homodimeric domain of signal transducing histidine kinase"/>
    <property type="match status" value="1"/>
</dbReference>
<protein>
    <recommendedName>
        <fullName evidence="2">histidine kinase</fullName>
        <ecNumber evidence="2">2.7.13.3</ecNumber>
    </recommendedName>
</protein>
<keyword evidence="3" id="KW-0597">Phosphoprotein</keyword>
<feature type="modified residue" description="4-aspartylphosphate" evidence="3">
    <location>
        <position position="647"/>
    </location>
</feature>
<comment type="catalytic activity">
    <reaction evidence="1">
        <text>ATP + protein L-histidine = ADP + protein N-phospho-L-histidine.</text>
        <dbReference type="EC" id="2.7.13.3"/>
    </reaction>
</comment>
<evidence type="ECO:0000256" key="5">
    <source>
        <dbReference type="SAM" id="MobiDB-lite"/>
    </source>
</evidence>
<sequence>MAQHDGAYPAPPPRGPDGAGAERPAARDPAHDPAHGHASGQAHGQGLGRDDAADIPAADPALIEAGFNLIQQALTIFDAQLRLVGWNARFTEMFDLPPELVRRGARFEDIIRFMAERGEYGPGPVDEIVRHRVERARAFEPHYFERDRPNGMTISIEGHPLAQGGWIAVYTDITHYRRQERLLRARSEDLSEQLLAHSANLARANRELAAANAALIETQRALMRSEARARLATETTPAHIAYVKRDYVYRYSNKRIEAVLGPGAAPAEIVGRPMPQVLGAEVFDKIRPALDRAFAGEQTRCAFQFRRADGEEAEVRCVFTPVREPDGAVRGVYILSLDVTEESRAAAALLQSKKMQAAAQLTRGLAHDFSNLLTVILGLQGRILDAGPLPDAVRDAAERTRAAARRGAQLIDRLSSIAAEREQRRARVDVADLLNGLVEIFAPSAPPGVSITRDVPAMLPPAWLDAGQLQDAVLNLLLNARDAVAARPEGPEGGEIMIAAAVADGQLSITVRDNGPGFDPEARERAFEPFFTTKGRNGSGLGLSMVYGFAQGAGGELTIRSAPGAGAAVTLTLPLGAPDEFERIAPGPALPAAIGGLALVADDDPELRRMVRETLQEAGWPVLEAADGEEALELARRVEEVGLVVSDIDMGPGMSGVELAERLTALRPGLGVILTTGLPPDAPERRRARGRFATLDKPFAAEQLRALLARSATEPA</sequence>
<dbReference type="Pfam" id="PF08448">
    <property type="entry name" value="PAS_4"/>
    <property type="match status" value="1"/>
</dbReference>
<dbReference type="InterPro" id="IPR035965">
    <property type="entry name" value="PAS-like_dom_sf"/>
</dbReference>
<dbReference type="RefSeq" id="WP_083581420.1">
    <property type="nucleotide sequence ID" value="NZ_FOHL01000007.1"/>
</dbReference>
<organism evidence="9 10">
    <name type="scientific">Oceanicella actignis</name>
    <dbReference type="NCBI Taxonomy" id="1189325"/>
    <lineage>
        <taxon>Bacteria</taxon>
        <taxon>Pseudomonadati</taxon>
        <taxon>Pseudomonadota</taxon>
        <taxon>Alphaproteobacteria</taxon>
        <taxon>Rhodobacterales</taxon>
        <taxon>Paracoccaceae</taxon>
        <taxon>Oceanicella</taxon>
    </lineage>
</organism>
<dbReference type="STRING" id="1189325.SAMN04488119_107138"/>
<dbReference type="InterPro" id="IPR004358">
    <property type="entry name" value="Sig_transdc_His_kin-like_C"/>
</dbReference>
<dbReference type="SMART" id="SM00387">
    <property type="entry name" value="HATPase_c"/>
    <property type="match status" value="1"/>
</dbReference>
<evidence type="ECO:0000256" key="3">
    <source>
        <dbReference type="PROSITE-ProRule" id="PRU00169"/>
    </source>
</evidence>
<dbReference type="PROSITE" id="PS50113">
    <property type="entry name" value="PAC"/>
    <property type="match status" value="1"/>
</dbReference>
<keyword evidence="4" id="KW-0175">Coiled coil</keyword>
<dbReference type="SUPFAM" id="SSF55874">
    <property type="entry name" value="ATPase domain of HSP90 chaperone/DNA topoisomerase II/histidine kinase"/>
    <property type="match status" value="1"/>
</dbReference>
<proteinExistence type="predicted"/>
<evidence type="ECO:0000313" key="10">
    <source>
        <dbReference type="Proteomes" id="UP000184066"/>
    </source>
</evidence>